<dbReference type="SUPFAM" id="SSF48264">
    <property type="entry name" value="Cytochrome P450"/>
    <property type="match status" value="1"/>
</dbReference>
<comment type="cofactor">
    <cofactor evidence="1 3">
        <name>heme</name>
        <dbReference type="ChEBI" id="CHEBI:30413"/>
    </cofactor>
</comment>
<accession>A0A9X1IDM4</accession>
<dbReference type="InterPro" id="IPR017972">
    <property type="entry name" value="Cyt_P450_CS"/>
</dbReference>
<dbReference type="AlphaFoldDB" id="A0A9X1IDM4"/>
<dbReference type="PANTHER" id="PTHR24305">
    <property type="entry name" value="CYTOCHROME P450"/>
    <property type="match status" value="1"/>
</dbReference>
<gene>
    <name evidence="5" type="ORF">LHA35_14190</name>
</gene>
<sequence length="452" mass="50226">MTALSPVLPGPFLPPAPVPREQDMSFFAQLRAFRSDVIRTWPRRAYEEPVLERLFLGRNTLLVNTPEAVRHVLVDAAERYGRTPATLRLLRPLLGNGLILSEGAAWKHQRRTLAPAFAPRAIALLVPHMRAATEEALAVLPTDRPVDLLGFAQALALEIAGRTMVSLGMRRYRASLRDRLERYGAASGLHLLDLILAPDLLTPHDVLRRWHGRRWMALIGRIVAARQRERGAGQASAVPGGPPQDLLDLIMAARDPETGRGFTPEEVEDQVATMLLAGHETTALTLFWSLVLLAQAPAWQERLAEEAGAAQQPLTRAVLDEALRLYPPAFAIARLARERDTVAGIRLKPGDAVVVAPWVLHRHKRLWEAPEAFDPRRFLPPAPPPDRFAYLPFGAGPRVCIGAHFALTEAVLVLSALLRRFRVQMVTRRPVLPVAVMTTVPDHRPMFRLAPR</sequence>
<dbReference type="EMBL" id="JAJAQI010000020">
    <property type="protein sequence ID" value="MCB4822885.1"/>
    <property type="molecule type" value="Genomic_DNA"/>
</dbReference>
<dbReference type="PRINTS" id="PR00463">
    <property type="entry name" value="EP450I"/>
</dbReference>
<dbReference type="PROSITE" id="PS00086">
    <property type="entry name" value="CYTOCHROME_P450"/>
    <property type="match status" value="1"/>
</dbReference>
<feature type="binding site" description="axial binding residue" evidence="3">
    <location>
        <position position="400"/>
    </location>
    <ligand>
        <name>heme</name>
        <dbReference type="ChEBI" id="CHEBI:30413"/>
    </ligand>
    <ligandPart>
        <name>Fe</name>
        <dbReference type="ChEBI" id="CHEBI:18248"/>
    </ligandPart>
</feature>
<evidence type="ECO:0000313" key="6">
    <source>
        <dbReference type="Proteomes" id="UP001139311"/>
    </source>
</evidence>
<dbReference type="Gene3D" id="1.10.630.10">
    <property type="entry name" value="Cytochrome P450"/>
    <property type="match status" value="1"/>
</dbReference>
<comment type="similarity">
    <text evidence="2 4">Belongs to the cytochrome P450 family.</text>
</comment>
<keyword evidence="3 4" id="KW-0349">Heme</keyword>
<dbReference type="GO" id="GO:0004497">
    <property type="term" value="F:monooxygenase activity"/>
    <property type="evidence" value="ECO:0007669"/>
    <property type="project" value="UniProtKB-KW"/>
</dbReference>
<dbReference type="InterPro" id="IPR036396">
    <property type="entry name" value="Cyt_P450_sf"/>
</dbReference>
<keyword evidence="6" id="KW-1185">Reference proteome</keyword>
<dbReference type="GO" id="GO:0016705">
    <property type="term" value="F:oxidoreductase activity, acting on paired donors, with incorporation or reduction of molecular oxygen"/>
    <property type="evidence" value="ECO:0007669"/>
    <property type="project" value="InterPro"/>
</dbReference>
<dbReference type="PRINTS" id="PR00385">
    <property type="entry name" value="P450"/>
</dbReference>
<keyword evidence="3 4" id="KW-0408">Iron</keyword>
<keyword evidence="3 4" id="KW-0479">Metal-binding</keyword>
<name>A0A9X1IDM4_9PROT</name>
<dbReference type="RefSeq" id="WP_226608934.1">
    <property type="nucleotide sequence ID" value="NZ_JAJAQI010000020.1"/>
</dbReference>
<evidence type="ECO:0000313" key="5">
    <source>
        <dbReference type="EMBL" id="MCB4822885.1"/>
    </source>
</evidence>
<evidence type="ECO:0000256" key="1">
    <source>
        <dbReference type="ARBA" id="ARBA00001971"/>
    </source>
</evidence>
<keyword evidence="4" id="KW-0560">Oxidoreductase</keyword>
<dbReference type="Pfam" id="PF00067">
    <property type="entry name" value="p450"/>
    <property type="match status" value="1"/>
</dbReference>
<dbReference type="GO" id="GO:0005506">
    <property type="term" value="F:iron ion binding"/>
    <property type="evidence" value="ECO:0007669"/>
    <property type="project" value="InterPro"/>
</dbReference>
<dbReference type="PANTHER" id="PTHR24305:SF166">
    <property type="entry name" value="CYTOCHROME P450 12A4, MITOCHONDRIAL-RELATED"/>
    <property type="match status" value="1"/>
</dbReference>
<proteinExistence type="inferred from homology"/>
<evidence type="ECO:0000256" key="4">
    <source>
        <dbReference type="RuleBase" id="RU000461"/>
    </source>
</evidence>
<evidence type="ECO:0000256" key="2">
    <source>
        <dbReference type="ARBA" id="ARBA00010617"/>
    </source>
</evidence>
<dbReference type="InterPro" id="IPR002401">
    <property type="entry name" value="Cyt_P450_E_grp-I"/>
</dbReference>
<evidence type="ECO:0000256" key="3">
    <source>
        <dbReference type="PIRSR" id="PIRSR602401-1"/>
    </source>
</evidence>
<dbReference type="InterPro" id="IPR001128">
    <property type="entry name" value="Cyt_P450"/>
</dbReference>
<comment type="caution">
    <text evidence="5">The sequence shown here is derived from an EMBL/GenBank/DDBJ whole genome shotgun (WGS) entry which is preliminary data.</text>
</comment>
<keyword evidence="4" id="KW-0503">Monooxygenase</keyword>
<dbReference type="Proteomes" id="UP001139311">
    <property type="component" value="Unassembled WGS sequence"/>
</dbReference>
<reference evidence="5" key="1">
    <citation type="submission" date="2021-10" db="EMBL/GenBank/DDBJ databases">
        <title>Roseicella aerolatum sp. nov., isolated from aerosols of e-waste dismantling site.</title>
        <authorList>
            <person name="Qin T."/>
        </authorList>
    </citation>
    <scope>NUCLEOTIDE SEQUENCE</scope>
    <source>
        <strain evidence="5">GB24</strain>
    </source>
</reference>
<dbReference type="InterPro" id="IPR050121">
    <property type="entry name" value="Cytochrome_P450_monoxygenase"/>
</dbReference>
<dbReference type="GO" id="GO:0020037">
    <property type="term" value="F:heme binding"/>
    <property type="evidence" value="ECO:0007669"/>
    <property type="project" value="InterPro"/>
</dbReference>
<organism evidence="5 6">
    <name type="scientific">Roseicella aerolata</name>
    <dbReference type="NCBI Taxonomy" id="2883479"/>
    <lineage>
        <taxon>Bacteria</taxon>
        <taxon>Pseudomonadati</taxon>
        <taxon>Pseudomonadota</taxon>
        <taxon>Alphaproteobacteria</taxon>
        <taxon>Acetobacterales</taxon>
        <taxon>Roseomonadaceae</taxon>
        <taxon>Roseicella</taxon>
    </lineage>
</organism>
<protein>
    <submittedName>
        <fullName evidence="5">Cytochrome P450</fullName>
    </submittedName>
</protein>